<proteinExistence type="predicted"/>
<evidence type="ECO:0000313" key="2">
    <source>
        <dbReference type="EMBL" id="GFP93079.1"/>
    </source>
</evidence>
<dbReference type="InterPro" id="IPR006566">
    <property type="entry name" value="FBD"/>
</dbReference>
<dbReference type="AlphaFoldDB" id="A0A830C235"/>
<dbReference type="EMBL" id="BMAC01000301">
    <property type="protein sequence ID" value="GFP93079.1"/>
    <property type="molecule type" value="Genomic_DNA"/>
</dbReference>
<keyword evidence="3" id="KW-1185">Reference proteome</keyword>
<gene>
    <name evidence="2" type="ORF">PHJA_001452200</name>
</gene>
<sequence>MSWHELLRTDRNIENAIHSPHHHLKVVKFLGYYGRASDVELVRYLVNNCVVLEKIIIDPRYQTDYFHTLMDTDEIYGEKDKAIYGSMLVAHDELEELDAVRTARNYAK</sequence>
<accession>A0A830C235</accession>
<dbReference type="Proteomes" id="UP000653305">
    <property type="component" value="Unassembled WGS sequence"/>
</dbReference>
<comment type="caution">
    <text evidence="2">The sequence shown here is derived from an EMBL/GenBank/DDBJ whole genome shotgun (WGS) entry which is preliminary data.</text>
</comment>
<protein>
    <recommendedName>
        <fullName evidence="1">FBD domain-containing protein</fullName>
    </recommendedName>
</protein>
<dbReference type="Pfam" id="PF08387">
    <property type="entry name" value="FBD"/>
    <property type="match status" value="1"/>
</dbReference>
<dbReference type="OrthoDB" id="613853at2759"/>
<evidence type="ECO:0000259" key="1">
    <source>
        <dbReference type="Pfam" id="PF08387"/>
    </source>
</evidence>
<evidence type="ECO:0000313" key="3">
    <source>
        <dbReference type="Proteomes" id="UP000653305"/>
    </source>
</evidence>
<name>A0A830C235_9LAMI</name>
<feature type="domain" description="FBD" evidence="1">
    <location>
        <begin position="21"/>
        <end position="57"/>
    </location>
</feature>
<reference evidence="2" key="1">
    <citation type="submission" date="2020-07" db="EMBL/GenBank/DDBJ databases">
        <title>Ethylene signaling mediates host invasion by parasitic plants.</title>
        <authorList>
            <person name="Yoshida S."/>
        </authorList>
    </citation>
    <scope>NUCLEOTIDE SEQUENCE</scope>
    <source>
        <strain evidence="2">Okayama</strain>
    </source>
</reference>
<organism evidence="2 3">
    <name type="scientific">Phtheirospermum japonicum</name>
    <dbReference type="NCBI Taxonomy" id="374723"/>
    <lineage>
        <taxon>Eukaryota</taxon>
        <taxon>Viridiplantae</taxon>
        <taxon>Streptophyta</taxon>
        <taxon>Embryophyta</taxon>
        <taxon>Tracheophyta</taxon>
        <taxon>Spermatophyta</taxon>
        <taxon>Magnoliopsida</taxon>
        <taxon>eudicotyledons</taxon>
        <taxon>Gunneridae</taxon>
        <taxon>Pentapetalae</taxon>
        <taxon>asterids</taxon>
        <taxon>lamiids</taxon>
        <taxon>Lamiales</taxon>
        <taxon>Orobanchaceae</taxon>
        <taxon>Orobanchaceae incertae sedis</taxon>
        <taxon>Phtheirospermum</taxon>
    </lineage>
</organism>